<accession>A0ABV7B043</accession>
<gene>
    <name evidence="1" type="ORF">ACFOJE_20765</name>
</gene>
<sequence>MTTTAYAPAHRSPAPASASPFAALGDRLVQLGLALQNGESTIEQLVPLAKACGLDLRIKVVEDGFRADKA</sequence>
<dbReference type="EMBL" id="JBHRSJ010000035">
    <property type="protein sequence ID" value="MFC2974628.1"/>
    <property type="molecule type" value="Genomic_DNA"/>
</dbReference>
<protein>
    <submittedName>
        <fullName evidence="1">Uncharacterized protein</fullName>
    </submittedName>
</protein>
<comment type="caution">
    <text evidence="1">The sequence shown here is derived from an EMBL/GenBank/DDBJ whole genome shotgun (WGS) entry which is preliminary data.</text>
</comment>
<proteinExistence type="predicted"/>
<evidence type="ECO:0000313" key="1">
    <source>
        <dbReference type="EMBL" id="MFC2974628.1"/>
    </source>
</evidence>
<name>A0ABV7B043_9GAMM</name>
<reference evidence="2" key="1">
    <citation type="journal article" date="2019" name="Int. J. Syst. Evol. Microbiol.">
        <title>The Global Catalogue of Microorganisms (GCM) 10K type strain sequencing project: providing services to taxonomists for standard genome sequencing and annotation.</title>
        <authorList>
            <consortium name="The Broad Institute Genomics Platform"/>
            <consortium name="The Broad Institute Genome Sequencing Center for Infectious Disease"/>
            <person name="Wu L."/>
            <person name="Ma J."/>
        </authorList>
    </citation>
    <scope>NUCLEOTIDE SEQUENCE [LARGE SCALE GENOMIC DNA]</scope>
    <source>
        <strain evidence="2">KCTC 62195</strain>
    </source>
</reference>
<evidence type="ECO:0000313" key="2">
    <source>
        <dbReference type="Proteomes" id="UP001595457"/>
    </source>
</evidence>
<organism evidence="1 2">
    <name type="scientific">Azotobacter bryophylli</name>
    <dbReference type="NCBI Taxonomy" id="1986537"/>
    <lineage>
        <taxon>Bacteria</taxon>
        <taxon>Pseudomonadati</taxon>
        <taxon>Pseudomonadota</taxon>
        <taxon>Gammaproteobacteria</taxon>
        <taxon>Pseudomonadales</taxon>
        <taxon>Pseudomonadaceae</taxon>
        <taxon>Azotobacter</taxon>
    </lineage>
</organism>
<dbReference type="Proteomes" id="UP001595457">
    <property type="component" value="Unassembled WGS sequence"/>
</dbReference>
<keyword evidence="2" id="KW-1185">Reference proteome</keyword>
<dbReference type="RefSeq" id="WP_377816885.1">
    <property type="nucleotide sequence ID" value="NZ_JBHRSJ010000035.1"/>
</dbReference>